<proteinExistence type="predicted"/>
<dbReference type="SUPFAM" id="SSF46955">
    <property type="entry name" value="Putative DNA-binding domain"/>
    <property type="match status" value="1"/>
</dbReference>
<reference evidence="1 2" key="1">
    <citation type="submission" date="2018-06" db="EMBL/GenBank/DDBJ databases">
        <authorList>
            <consortium name="Pathogen Informatics"/>
            <person name="Doyle S."/>
        </authorList>
    </citation>
    <scope>NUCLEOTIDE SEQUENCE [LARGE SCALE GENOMIC DNA]</scope>
    <source>
        <strain evidence="1 2">NCTC9081</strain>
    </source>
</reference>
<organism evidence="1 2">
    <name type="scientific">Escherichia coli</name>
    <dbReference type="NCBI Taxonomy" id="562"/>
    <lineage>
        <taxon>Bacteria</taxon>
        <taxon>Pseudomonadati</taxon>
        <taxon>Pseudomonadota</taxon>
        <taxon>Gammaproteobacteria</taxon>
        <taxon>Enterobacterales</taxon>
        <taxon>Enterobacteriaceae</taxon>
        <taxon>Escherichia</taxon>
    </lineage>
</organism>
<dbReference type="Proteomes" id="UP000254716">
    <property type="component" value="Unassembled WGS sequence"/>
</dbReference>
<dbReference type="AlphaFoldDB" id="A0A376W4B6"/>
<evidence type="ECO:0000313" key="1">
    <source>
        <dbReference type="EMBL" id="STJ18289.1"/>
    </source>
</evidence>
<dbReference type="InterPro" id="IPR009061">
    <property type="entry name" value="DNA-bd_dom_put_sf"/>
</dbReference>
<accession>A0A376W4B6</accession>
<dbReference type="InterPro" id="IPR038137">
    <property type="entry name" value="Excisionase-like_sf"/>
</dbReference>
<gene>
    <name evidence="1" type="ORF">NCTC9081_03769</name>
</gene>
<protein>
    <submittedName>
        <fullName evidence="1">Phage excisionase</fullName>
    </submittedName>
</protein>
<name>A0A376W4B6_ECOLX</name>
<sequence>MFNPGRCPPAIVAATMISERRSWQDLFCSLSGQKRNSVNPVPTPSTLSKYAKAGMIFPLPKKVGRRWRVDPQARFVGMVNKPEVIATDHPALKRILEDGAPAKI</sequence>
<dbReference type="Gene3D" id="1.10.1660.20">
    <property type="match status" value="1"/>
</dbReference>
<evidence type="ECO:0000313" key="2">
    <source>
        <dbReference type="Proteomes" id="UP000254716"/>
    </source>
</evidence>
<dbReference type="EMBL" id="UGCV01000008">
    <property type="protein sequence ID" value="STJ18289.1"/>
    <property type="molecule type" value="Genomic_DNA"/>
</dbReference>